<name>A0A1J1LS36_9CYAN</name>
<accession>A0A1J1LS36</accession>
<protein>
    <submittedName>
        <fullName evidence="2">Uncharacterized protein</fullName>
    </submittedName>
</protein>
<organism evidence="2 3">
    <name type="scientific">Planktothrix tepida PCC 9214</name>
    <dbReference type="NCBI Taxonomy" id="671072"/>
    <lineage>
        <taxon>Bacteria</taxon>
        <taxon>Bacillati</taxon>
        <taxon>Cyanobacteriota</taxon>
        <taxon>Cyanophyceae</taxon>
        <taxon>Oscillatoriophycideae</taxon>
        <taxon>Oscillatoriales</taxon>
        <taxon>Microcoleaceae</taxon>
        <taxon>Planktothrix</taxon>
    </lineage>
</organism>
<feature type="region of interest" description="Disordered" evidence="1">
    <location>
        <begin position="1"/>
        <end position="23"/>
    </location>
</feature>
<dbReference type="EMBL" id="CZDF01000171">
    <property type="protein sequence ID" value="CUR34361.1"/>
    <property type="molecule type" value="Genomic_DNA"/>
</dbReference>
<gene>
    <name evidence="2" type="ORF">PL9214640368</name>
</gene>
<proteinExistence type="predicted"/>
<keyword evidence="3" id="KW-1185">Reference proteome</keyword>
<evidence type="ECO:0000313" key="3">
    <source>
        <dbReference type="Proteomes" id="UP000184315"/>
    </source>
</evidence>
<sequence>MQRLEFRREACPNQTGNAHQDYKQKLQPNFTLTDYSSTTC</sequence>
<evidence type="ECO:0000256" key="1">
    <source>
        <dbReference type="SAM" id="MobiDB-lite"/>
    </source>
</evidence>
<dbReference type="AlphaFoldDB" id="A0A1J1LS36"/>
<evidence type="ECO:0000313" key="2">
    <source>
        <dbReference type="EMBL" id="CUR34361.1"/>
    </source>
</evidence>
<reference evidence="3" key="1">
    <citation type="submission" date="2015-10" db="EMBL/GenBank/DDBJ databases">
        <authorList>
            <person name="Regsiter A."/>
            <person name="william w."/>
        </authorList>
    </citation>
    <scope>NUCLEOTIDE SEQUENCE [LARGE SCALE GENOMIC DNA]</scope>
</reference>
<dbReference type="Proteomes" id="UP000184315">
    <property type="component" value="Unassembled WGS sequence"/>
</dbReference>
<feature type="compositionally biased region" description="Basic and acidic residues" evidence="1">
    <location>
        <begin position="1"/>
        <end position="10"/>
    </location>
</feature>